<dbReference type="InterPro" id="IPR037143">
    <property type="entry name" value="4-PPantetheinyl_Trfase_dom_sf"/>
</dbReference>
<evidence type="ECO:0000256" key="2">
    <source>
        <dbReference type="ARBA" id="ARBA00022679"/>
    </source>
</evidence>
<feature type="domain" description="4'-phosphopantetheinyl transferase" evidence="9">
    <location>
        <begin position="5"/>
        <end position="101"/>
    </location>
</feature>
<comment type="similarity">
    <text evidence="8">Belongs to the P-Pant transferase superfamily. AcpS family.</text>
</comment>
<dbReference type="Pfam" id="PF01648">
    <property type="entry name" value="ACPS"/>
    <property type="match status" value="1"/>
</dbReference>
<dbReference type="AlphaFoldDB" id="A0A939KKW9"/>
<dbReference type="GO" id="GO:0008897">
    <property type="term" value="F:holo-[acyl-carrier-protein] synthase activity"/>
    <property type="evidence" value="ECO:0007669"/>
    <property type="project" value="UniProtKB-UniRule"/>
</dbReference>
<evidence type="ECO:0000256" key="7">
    <source>
        <dbReference type="ARBA" id="ARBA00023160"/>
    </source>
</evidence>
<protein>
    <recommendedName>
        <fullName evidence="8">Holo-[acyl-carrier-protein] synthase</fullName>
        <shortName evidence="8">Holo-ACP synthase</shortName>
        <ecNumber evidence="8">2.7.8.7</ecNumber>
    </recommendedName>
    <alternativeName>
        <fullName evidence="8">4'-phosphopantetheinyl transferase AcpS</fullName>
    </alternativeName>
</protein>
<dbReference type="HAMAP" id="MF_00101">
    <property type="entry name" value="AcpS"/>
    <property type="match status" value="1"/>
</dbReference>
<evidence type="ECO:0000313" key="10">
    <source>
        <dbReference type="EMBL" id="MBO1323663.1"/>
    </source>
</evidence>
<dbReference type="GO" id="GO:0005737">
    <property type="term" value="C:cytoplasm"/>
    <property type="evidence" value="ECO:0007669"/>
    <property type="project" value="UniProtKB-SubCell"/>
</dbReference>
<keyword evidence="1 8" id="KW-0444">Lipid biosynthesis</keyword>
<comment type="subcellular location">
    <subcellularLocation>
        <location evidence="8">Cytoplasm</location>
    </subcellularLocation>
</comment>
<proteinExistence type="inferred from homology"/>
<keyword evidence="5 8" id="KW-0460">Magnesium</keyword>
<keyword evidence="11" id="KW-1185">Reference proteome</keyword>
<name>A0A939KKW9_9PROT</name>
<reference evidence="10" key="1">
    <citation type="submission" date="2021-03" db="EMBL/GenBank/DDBJ databases">
        <title>The complete genome sequence of Acetobacter sp. TBRC 12339.</title>
        <authorList>
            <person name="Charoenyingcharoen P."/>
            <person name="Yukphan P."/>
        </authorList>
    </citation>
    <scope>NUCLEOTIDE SEQUENCE</scope>
    <source>
        <strain evidence="10">TBRC 12339</strain>
    </source>
</reference>
<keyword evidence="8" id="KW-0963">Cytoplasm</keyword>
<comment type="caution">
    <text evidence="10">The sequence shown here is derived from an EMBL/GenBank/DDBJ whole genome shotgun (WGS) entry which is preliminary data.</text>
</comment>
<dbReference type="Proteomes" id="UP000664073">
    <property type="component" value="Unassembled WGS sequence"/>
</dbReference>
<comment type="function">
    <text evidence="8">Transfers the 4'-phosphopantetheine moiety from coenzyme A to a Ser of acyl-carrier-protein.</text>
</comment>
<evidence type="ECO:0000256" key="8">
    <source>
        <dbReference type="HAMAP-Rule" id="MF_00101"/>
    </source>
</evidence>
<dbReference type="GO" id="GO:0000287">
    <property type="term" value="F:magnesium ion binding"/>
    <property type="evidence" value="ECO:0007669"/>
    <property type="project" value="UniProtKB-UniRule"/>
</dbReference>
<evidence type="ECO:0000256" key="4">
    <source>
        <dbReference type="ARBA" id="ARBA00022832"/>
    </source>
</evidence>
<organism evidence="10 11">
    <name type="scientific">Acetobacter garciniae</name>
    <dbReference type="NCBI Taxonomy" id="2817435"/>
    <lineage>
        <taxon>Bacteria</taxon>
        <taxon>Pseudomonadati</taxon>
        <taxon>Pseudomonadota</taxon>
        <taxon>Alphaproteobacteria</taxon>
        <taxon>Acetobacterales</taxon>
        <taxon>Acetobacteraceae</taxon>
        <taxon>Acetobacter</taxon>
    </lineage>
</organism>
<dbReference type="SUPFAM" id="SSF56214">
    <property type="entry name" value="4'-phosphopantetheinyl transferase"/>
    <property type="match status" value="1"/>
</dbReference>
<evidence type="ECO:0000256" key="6">
    <source>
        <dbReference type="ARBA" id="ARBA00023098"/>
    </source>
</evidence>
<dbReference type="InterPro" id="IPR004568">
    <property type="entry name" value="Ppantetheine-prot_Trfase_dom"/>
</dbReference>
<dbReference type="EC" id="2.7.8.7" evidence="8"/>
<dbReference type="InterPro" id="IPR008278">
    <property type="entry name" value="4-PPantetheinyl_Trfase_dom"/>
</dbReference>
<keyword evidence="4 8" id="KW-0276">Fatty acid metabolism</keyword>
<feature type="binding site" evidence="8">
    <location>
        <position position="9"/>
    </location>
    <ligand>
        <name>Mg(2+)</name>
        <dbReference type="ChEBI" id="CHEBI:18420"/>
    </ligand>
</feature>
<evidence type="ECO:0000256" key="1">
    <source>
        <dbReference type="ARBA" id="ARBA00022516"/>
    </source>
</evidence>
<gene>
    <name evidence="8" type="primary">acpS</name>
    <name evidence="10" type="ORF">J2D77_00645</name>
</gene>
<dbReference type="EMBL" id="JAFVMH010000001">
    <property type="protein sequence ID" value="MBO1323663.1"/>
    <property type="molecule type" value="Genomic_DNA"/>
</dbReference>
<evidence type="ECO:0000313" key="11">
    <source>
        <dbReference type="Proteomes" id="UP000664073"/>
    </source>
</evidence>
<keyword evidence="3 8" id="KW-0479">Metal-binding</keyword>
<comment type="catalytic activity">
    <reaction evidence="8">
        <text>apo-[ACP] + CoA = holo-[ACP] + adenosine 3',5'-bisphosphate + H(+)</text>
        <dbReference type="Rhea" id="RHEA:12068"/>
        <dbReference type="Rhea" id="RHEA-COMP:9685"/>
        <dbReference type="Rhea" id="RHEA-COMP:9690"/>
        <dbReference type="ChEBI" id="CHEBI:15378"/>
        <dbReference type="ChEBI" id="CHEBI:29999"/>
        <dbReference type="ChEBI" id="CHEBI:57287"/>
        <dbReference type="ChEBI" id="CHEBI:58343"/>
        <dbReference type="ChEBI" id="CHEBI:64479"/>
        <dbReference type="EC" id="2.7.8.7"/>
    </reaction>
</comment>
<evidence type="ECO:0000256" key="5">
    <source>
        <dbReference type="ARBA" id="ARBA00022842"/>
    </source>
</evidence>
<evidence type="ECO:0000256" key="3">
    <source>
        <dbReference type="ARBA" id="ARBA00022723"/>
    </source>
</evidence>
<comment type="cofactor">
    <cofactor evidence="8">
        <name>Mg(2+)</name>
        <dbReference type="ChEBI" id="CHEBI:18420"/>
    </cofactor>
</comment>
<evidence type="ECO:0000259" key="9">
    <source>
        <dbReference type="Pfam" id="PF01648"/>
    </source>
</evidence>
<dbReference type="NCBIfam" id="TIGR00516">
    <property type="entry name" value="acpS"/>
    <property type="match status" value="1"/>
</dbReference>
<keyword evidence="6 8" id="KW-0443">Lipid metabolism</keyword>
<dbReference type="Gene3D" id="3.90.470.20">
    <property type="entry name" value="4'-phosphopantetheinyl transferase domain"/>
    <property type="match status" value="1"/>
</dbReference>
<dbReference type="InterPro" id="IPR002582">
    <property type="entry name" value="ACPS"/>
</dbReference>
<dbReference type="NCBIfam" id="TIGR00556">
    <property type="entry name" value="pantethn_trn"/>
    <property type="match status" value="1"/>
</dbReference>
<keyword evidence="2 8" id="KW-0808">Transferase</keyword>
<dbReference type="GO" id="GO:0006633">
    <property type="term" value="P:fatty acid biosynthetic process"/>
    <property type="evidence" value="ECO:0007669"/>
    <property type="project" value="UniProtKB-UniRule"/>
</dbReference>
<dbReference type="RefSeq" id="WP_207844106.1">
    <property type="nucleotide sequence ID" value="NZ_JAFVMH010000001.1"/>
</dbReference>
<accession>A0A939KKW9</accession>
<keyword evidence="7 8" id="KW-0275">Fatty acid biosynthesis</keyword>
<feature type="binding site" evidence="8">
    <location>
        <position position="60"/>
    </location>
    <ligand>
        <name>Mg(2+)</name>
        <dbReference type="ChEBI" id="CHEBI:18420"/>
    </ligand>
</feature>
<sequence>MSVLAVGIDLCDMRRIERVLERFGPRFVDRVFTPEERARAQARSGQARIGTFAKRWAAKEACAKALGTGFAQGVAHSQIGVENLPSGQPSLRLTGAAAARLAQITPAGCVPVMVLSMTDEPPYAFAQVFISAVPG</sequence>